<accession>A0A4R5YEQ8</accession>
<organism evidence="2 3">
    <name type="scientific">Microbacterium oleivorans</name>
    <dbReference type="NCBI Taxonomy" id="273677"/>
    <lineage>
        <taxon>Bacteria</taxon>
        <taxon>Bacillati</taxon>
        <taxon>Actinomycetota</taxon>
        <taxon>Actinomycetes</taxon>
        <taxon>Micrococcales</taxon>
        <taxon>Microbacteriaceae</taxon>
        <taxon>Microbacterium</taxon>
    </lineage>
</organism>
<feature type="region of interest" description="Disordered" evidence="1">
    <location>
        <begin position="64"/>
        <end position="94"/>
    </location>
</feature>
<evidence type="ECO:0000313" key="3">
    <source>
        <dbReference type="Proteomes" id="UP000295633"/>
    </source>
</evidence>
<name>A0A4R5YEQ8_9MICO</name>
<evidence type="ECO:0000256" key="1">
    <source>
        <dbReference type="SAM" id="MobiDB-lite"/>
    </source>
</evidence>
<dbReference type="RefSeq" id="WP_133399674.1">
    <property type="nucleotide sequence ID" value="NZ_SMZX01000002.1"/>
</dbReference>
<protein>
    <submittedName>
        <fullName evidence="2">Uncharacterized protein</fullName>
    </submittedName>
</protein>
<reference evidence="2 3" key="1">
    <citation type="submission" date="2019-03" db="EMBL/GenBank/DDBJ databases">
        <title>Genome Sequencing and Assembly of Various Microbes Isolated from Partially Reclaimed Soil and Acid Mine Drainage (AMD) Site.</title>
        <authorList>
            <person name="Steinbock B."/>
            <person name="Bechtold R."/>
            <person name="Sevigny J.L."/>
            <person name="Thomas D."/>
            <person name="Cuthill L.R."/>
            <person name="Aveiro Johannsen E.J."/>
            <person name="Thomas K."/>
            <person name="Ghosh A."/>
        </authorList>
    </citation>
    <scope>NUCLEOTIDE SEQUENCE [LARGE SCALE GENOMIC DNA]</scope>
    <source>
        <strain evidence="2 3">F-B2</strain>
    </source>
</reference>
<gene>
    <name evidence="2" type="ORF">E2R54_10330</name>
</gene>
<dbReference type="Proteomes" id="UP000295633">
    <property type="component" value="Unassembled WGS sequence"/>
</dbReference>
<comment type="caution">
    <text evidence="2">The sequence shown here is derived from an EMBL/GenBank/DDBJ whole genome shotgun (WGS) entry which is preliminary data.</text>
</comment>
<proteinExistence type="predicted"/>
<evidence type="ECO:0000313" key="2">
    <source>
        <dbReference type="EMBL" id="TDL43601.1"/>
    </source>
</evidence>
<dbReference type="EMBL" id="SMZX01000002">
    <property type="protein sequence ID" value="TDL43601.1"/>
    <property type="molecule type" value="Genomic_DNA"/>
</dbReference>
<dbReference type="AlphaFoldDB" id="A0A4R5YEQ8"/>
<sequence length="94" mass="9882">MGEISFIEEFSGLSISALGDEDAPKGKLMAVIACVIKRRNGEPTYTINQAMNLSLGEINEVMGVGAEETEAEGKDDSSPKSGRKSKPASSSTSE</sequence>